<keyword evidence="4 9" id="KW-0808">Transferase</keyword>
<dbReference type="SUPFAM" id="SSF53901">
    <property type="entry name" value="Thiolase-like"/>
    <property type="match status" value="1"/>
</dbReference>
<dbReference type="GO" id="GO:0006633">
    <property type="term" value="P:fatty acid biosynthetic process"/>
    <property type="evidence" value="ECO:0007669"/>
    <property type="project" value="UniProtKB-UniRule"/>
</dbReference>
<comment type="catalytic activity">
    <reaction evidence="9">
        <text>malonyl-[ACP] + acetyl-CoA + H(+) = 3-oxobutanoyl-[ACP] + CO2 + CoA</text>
        <dbReference type="Rhea" id="RHEA:12080"/>
        <dbReference type="Rhea" id="RHEA-COMP:9623"/>
        <dbReference type="Rhea" id="RHEA-COMP:9625"/>
        <dbReference type="ChEBI" id="CHEBI:15378"/>
        <dbReference type="ChEBI" id="CHEBI:16526"/>
        <dbReference type="ChEBI" id="CHEBI:57287"/>
        <dbReference type="ChEBI" id="CHEBI:57288"/>
        <dbReference type="ChEBI" id="CHEBI:78449"/>
        <dbReference type="ChEBI" id="CHEBI:78450"/>
        <dbReference type="EC" id="2.3.1.180"/>
    </reaction>
</comment>
<evidence type="ECO:0000313" key="13">
    <source>
        <dbReference type="Proteomes" id="UP000179769"/>
    </source>
</evidence>
<sequence>MTGARLLGLGTYRPGRLVTNDEITRQVDTSDLWIRTRTGISTRRIADDDETTVAMGVSAADKALAAAGLAARDVDAVIGATCTAPSQIPGTAPQVAARLGASAAGTFDINGGCAGFCYAVSTAADMVRAGSARHVLVVATERLSDYTDWSDRSTCILLADGAGAVVIGAAETDHIGPAVWGHDGSRPEAIQVPGRGDNSFRMEGPAVFRWAISLVPTLRTVCDRAGVAPEELAAIVPHQANLRIVEALAGGLGVPDVPIARDVVDSGNTSAASIPLALDRMMEAGEVVSGDPVLLFGFGAGLTYCGQVVRCP</sequence>
<dbReference type="GO" id="GO:0044550">
    <property type="term" value="P:secondary metabolite biosynthetic process"/>
    <property type="evidence" value="ECO:0007669"/>
    <property type="project" value="TreeGrafter"/>
</dbReference>
<keyword evidence="5 9" id="KW-0276">Fatty acid metabolism</keyword>
<dbReference type="PANTHER" id="PTHR34069">
    <property type="entry name" value="3-OXOACYL-[ACYL-CARRIER-PROTEIN] SYNTHASE 3"/>
    <property type="match status" value="1"/>
</dbReference>
<comment type="subcellular location">
    <subcellularLocation>
        <location evidence="9">Cytoplasm</location>
    </subcellularLocation>
</comment>
<comment type="domain">
    <text evidence="9">The last Arg residue of the ACP-binding site is essential for the weak association between ACP/AcpP and FabH.</text>
</comment>
<gene>
    <name evidence="9" type="primary">fabH</name>
    <name evidence="12" type="ORF">BBK14_14065</name>
</gene>
<feature type="active site" evidence="9">
    <location>
        <position position="238"/>
    </location>
</feature>
<dbReference type="GO" id="GO:0033818">
    <property type="term" value="F:beta-ketoacyl-acyl-carrier-protein synthase III activity"/>
    <property type="evidence" value="ECO:0007669"/>
    <property type="project" value="UniProtKB-UniRule"/>
</dbReference>
<dbReference type="EMBL" id="MAXA01000102">
    <property type="protein sequence ID" value="OHV38565.1"/>
    <property type="molecule type" value="Genomic_DNA"/>
</dbReference>
<dbReference type="NCBIfam" id="NF006829">
    <property type="entry name" value="PRK09352.1"/>
    <property type="match status" value="1"/>
</dbReference>
<feature type="domain" description="Beta-ketoacyl-[acyl-carrier-protein] synthase III C-terminal" evidence="10">
    <location>
        <begin position="222"/>
        <end position="310"/>
    </location>
</feature>
<dbReference type="GO" id="GO:0005737">
    <property type="term" value="C:cytoplasm"/>
    <property type="evidence" value="ECO:0007669"/>
    <property type="project" value="UniProtKB-SubCell"/>
</dbReference>
<protein>
    <recommendedName>
        <fullName evidence="9">Beta-ketoacyl-[acyl-carrier-protein] synthase III</fullName>
        <shortName evidence="9">Beta-ketoacyl-ACP synthase III</shortName>
        <shortName evidence="9">KAS III</shortName>
        <ecNumber evidence="9">2.3.1.180</ecNumber>
    </recommendedName>
    <alternativeName>
        <fullName evidence="9">3-oxoacyl-[acyl-carrier-protein] synthase 3</fullName>
    </alternativeName>
    <alternativeName>
        <fullName evidence="9">3-oxoacyl-[acyl-carrier-protein] synthase III</fullName>
    </alternativeName>
</protein>
<feature type="domain" description="Beta-ketoacyl-[acyl-carrier-protein] synthase III N-terminal" evidence="11">
    <location>
        <begin position="107"/>
        <end position="184"/>
    </location>
</feature>
<evidence type="ECO:0000259" key="11">
    <source>
        <dbReference type="Pfam" id="PF08545"/>
    </source>
</evidence>
<feature type="region of interest" description="ACP-binding" evidence="9">
    <location>
        <begin position="239"/>
        <end position="243"/>
    </location>
</feature>
<proteinExistence type="inferred from homology"/>
<keyword evidence="6 9" id="KW-0443">Lipid metabolism</keyword>
<dbReference type="InterPro" id="IPR013751">
    <property type="entry name" value="ACP_syn_III_N"/>
</dbReference>
<comment type="pathway">
    <text evidence="9">Lipid metabolism; fatty acid biosynthesis.</text>
</comment>
<evidence type="ECO:0000256" key="5">
    <source>
        <dbReference type="ARBA" id="ARBA00022832"/>
    </source>
</evidence>
<name>A0A1S1QZ70_9ACTN</name>
<dbReference type="CDD" id="cd00830">
    <property type="entry name" value="KAS_III"/>
    <property type="match status" value="1"/>
</dbReference>
<comment type="similarity">
    <text evidence="1 9">Belongs to the thiolase-like superfamily. FabH family.</text>
</comment>
<evidence type="ECO:0000256" key="7">
    <source>
        <dbReference type="ARBA" id="ARBA00023160"/>
    </source>
</evidence>
<keyword evidence="3 9" id="KW-0444">Lipid biosynthesis</keyword>
<dbReference type="InterPro" id="IPR004655">
    <property type="entry name" value="FabH"/>
</dbReference>
<evidence type="ECO:0000256" key="8">
    <source>
        <dbReference type="ARBA" id="ARBA00023315"/>
    </source>
</evidence>
<dbReference type="InterPro" id="IPR016039">
    <property type="entry name" value="Thiolase-like"/>
</dbReference>
<dbReference type="Pfam" id="PF08541">
    <property type="entry name" value="ACP_syn_III_C"/>
    <property type="match status" value="1"/>
</dbReference>
<evidence type="ECO:0000256" key="2">
    <source>
        <dbReference type="ARBA" id="ARBA00022490"/>
    </source>
</evidence>
<dbReference type="AlphaFoldDB" id="A0A1S1QZ70"/>
<dbReference type="Pfam" id="PF08545">
    <property type="entry name" value="ACP_syn_III"/>
    <property type="match status" value="1"/>
</dbReference>
<evidence type="ECO:0000256" key="6">
    <source>
        <dbReference type="ARBA" id="ARBA00023098"/>
    </source>
</evidence>
<dbReference type="Proteomes" id="UP000179769">
    <property type="component" value="Unassembled WGS sequence"/>
</dbReference>
<dbReference type="Gene3D" id="3.40.47.10">
    <property type="match status" value="1"/>
</dbReference>
<evidence type="ECO:0000256" key="9">
    <source>
        <dbReference type="HAMAP-Rule" id="MF_01815"/>
    </source>
</evidence>
<keyword evidence="2 9" id="KW-0963">Cytoplasm</keyword>
<organism evidence="12 13">
    <name type="scientific">Parafrankia soli</name>
    <dbReference type="NCBI Taxonomy" id="2599596"/>
    <lineage>
        <taxon>Bacteria</taxon>
        <taxon>Bacillati</taxon>
        <taxon>Actinomycetota</taxon>
        <taxon>Actinomycetes</taxon>
        <taxon>Frankiales</taxon>
        <taxon>Frankiaceae</taxon>
        <taxon>Parafrankia</taxon>
    </lineage>
</organism>
<comment type="subunit">
    <text evidence="9">Homodimer.</text>
</comment>
<comment type="function">
    <text evidence="9">Catalyzes the condensation reaction of fatty acid synthesis by the addition to an acyl acceptor of two carbons from malonyl-ACP. Catalyzes the first condensation reaction which initiates fatty acid synthesis and may therefore play a role in governing the total rate of fatty acid production. Possesses both acetoacetyl-ACP synthase and acetyl transacylase activities. Its substrate specificity determines the biosynthesis of branched-chain and/or straight-chain of fatty acids.</text>
</comment>
<keyword evidence="9" id="KW-0511">Multifunctional enzyme</keyword>
<comment type="caution">
    <text evidence="12">The sequence shown here is derived from an EMBL/GenBank/DDBJ whole genome shotgun (WGS) entry which is preliminary data.</text>
</comment>
<dbReference type="UniPathway" id="UPA00094"/>
<dbReference type="HAMAP" id="MF_01815">
    <property type="entry name" value="FabH"/>
    <property type="match status" value="1"/>
</dbReference>
<accession>A0A1S1QZ70</accession>
<keyword evidence="8 9" id="KW-0012">Acyltransferase</keyword>
<feature type="active site" evidence="9">
    <location>
        <position position="268"/>
    </location>
</feature>
<evidence type="ECO:0000313" key="12">
    <source>
        <dbReference type="EMBL" id="OHV38565.1"/>
    </source>
</evidence>
<dbReference type="OrthoDB" id="9815506at2"/>
<evidence type="ECO:0000256" key="3">
    <source>
        <dbReference type="ARBA" id="ARBA00022516"/>
    </source>
</evidence>
<dbReference type="GO" id="GO:0004315">
    <property type="term" value="F:3-oxoacyl-[acyl-carrier-protein] synthase activity"/>
    <property type="evidence" value="ECO:0007669"/>
    <property type="project" value="InterPro"/>
</dbReference>
<dbReference type="InterPro" id="IPR013747">
    <property type="entry name" value="ACP_syn_III_C"/>
</dbReference>
<evidence type="ECO:0000256" key="1">
    <source>
        <dbReference type="ARBA" id="ARBA00008642"/>
    </source>
</evidence>
<evidence type="ECO:0000256" key="4">
    <source>
        <dbReference type="ARBA" id="ARBA00022679"/>
    </source>
</evidence>
<dbReference type="NCBIfam" id="TIGR00747">
    <property type="entry name" value="fabH"/>
    <property type="match status" value="1"/>
</dbReference>
<dbReference type="RefSeq" id="WP_071061313.1">
    <property type="nucleotide sequence ID" value="NZ_JBFLUH010000038.1"/>
</dbReference>
<reference evidence="13" key="1">
    <citation type="submission" date="2016-07" db="EMBL/GenBank/DDBJ databases">
        <title>Frankia sp. NRRL B-16219 Genome sequencing.</title>
        <authorList>
            <person name="Ghodhbane-Gtari F."/>
            <person name="Swanson E."/>
            <person name="Gueddou A."/>
            <person name="Louati M."/>
            <person name="Nouioui I."/>
            <person name="Hezbri K."/>
            <person name="Abebe-Akele F."/>
            <person name="Simpson S."/>
            <person name="Morris K."/>
            <person name="Thomas K."/>
            <person name="Gtari M."/>
            <person name="Tisa L.S."/>
        </authorList>
    </citation>
    <scope>NUCLEOTIDE SEQUENCE [LARGE SCALE GENOMIC DNA]</scope>
    <source>
        <strain evidence="13">NRRL B-16219</strain>
    </source>
</reference>
<keyword evidence="7 9" id="KW-0275">Fatty acid biosynthesis</keyword>
<dbReference type="PANTHER" id="PTHR34069:SF2">
    <property type="entry name" value="BETA-KETOACYL-[ACYL-CARRIER-PROTEIN] SYNTHASE III"/>
    <property type="match status" value="1"/>
</dbReference>
<evidence type="ECO:0000259" key="10">
    <source>
        <dbReference type="Pfam" id="PF08541"/>
    </source>
</evidence>
<dbReference type="EC" id="2.3.1.180" evidence="9"/>
<keyword evidence="13" id="KW-1185">Reference proteome</keyword>
<feature type="active site" evidence="9">
    <location>
        <position position="113"/>
    </location>
</feature>